<keyword evidence="1" id="KW-1133">Transmembrane helix</keyword>
<evidence type="ECO:0000313" key="3">
    <source>
        <dbReference type="Proteomes" id="UP000005551"/>
    </source>
</evidence>
<keyword evidence="3" id="KW-1185">Reference proteome</keyword>
<evidence type="ECO:0000256" key="1">
    <source>
        <dbReference type="SAM" id="Phobius"/>
    </source>
</evidence>
<proteinExistence type="predicted"/>
<dbReference type="OrthoDB" id="839615at2"/>
<feature type="transmembrane region" description="Helical" evidence="1">
    <location>
        <begin position="125"/>
        <end position="143"/>
    </location>
</feature>
<organism evidence="2 3">
    <name type="scientific">Nitritalea halalkaliphila LW7</name>
    <dbReference type="NCBI Taxonomy" id="1189621"/>
    <lineage>
        <taxon>Bacteria</taxon>
        <taxon>Pseudomonadati</taxon>
        <taxon>Bacteroidota</taxon>
        <taxon>Cytophagia</taxon>
        <taxon>Cytophagales</taxon>
        <taxon>Cyclobacteriaceae</taxon>
        <taxon>Nitritalea</taxon>
    </lineage>
</organism>
<dbReference type="Proteomes" id="UP000005551">
    <property type="component" value="Unassembled WGS sequence"/>
</dbReference>
<accession>I5C901</accession>
<dbReference type="AlphaFoldDB" id="I5C901"/>
<feature type="transmembrane region" description="Helical" evidence="1">
    <location>
        <begin position="100"/>
        <end position="119"/>
    </location>
</feature>
<dbReference type="RefSeq" id="WP_009053634.1">
    <property type="nucleotide sequence ID" value="NZ_AJYA01000008.1"/>
</dbReference>
<comment type="caution">
    <text evidence="2">The sequence shown here is derived from an EMBL/GenBank/DDBJ whole genome shotgun (WGS) entry which is preliminary data.</text>
</comment>
<feature type="transmembrane region" description="Helical" evidence="1">
    <location>
        <begin position="57"/>
        <end position="73"/>
    </location>
</feature>
<reference evidence="2 3" key="1">
    <citation type="submission" date="2012-05" db="EMBL/GenBank/DDBJ databases">
        <title>Genome sequence of Nitritalea halalkaliphila LW7.</title>
        <authorList>
            <person name="Jangir P.K."/>
            <person name="Singh A."/>
            <person name="Shivaji S."/>
            <person name="Sharma R."/>
        </authorList>
    </citation>
    <scope>NUCLEOTIDE SEQUENCE [LARGE SCALE GENOMIC DNA]</scope>
    <source>
        <strain evidence="2 3">LW7</strain>
    </source>
</reference>
<feature type="transmembrane region" description="Helical" evidence="1">
    <location>
        <begin position="19"/>
        <end position="37"/>
    </location>
</feature>
<evidence type="ECO:0008006" key="4">
    <source>
        <dbReference type="Google" id="ProtNLM"/>
    </source>
</evidence>
<keyword evidence="1" id="KW-0812">Transmembrane</keyword>
<name>I5C901_9BACT</name>
<dbReference type="EMBL" id="AJYA01000008">
    <property type="protein sequence ID" value="EIM78303.1"/>
    <property type="molecule type" value="Genomic_DNA"/>
</dbReference>
<gene>
    <name evidence="2" type="ORF">A3SI_04092</name>
</gene>
<keyword evidence="1" id="KW-0472">Membrane</keyword>
<protein>
    <recommendedName>
        <fullName evidence="4">Transmembrane protein</fullName>
    </recommendedName>
</protein>
<evidence type="ECO:0000313" key="2">
    <source>
        <dbReference type="EMBL" id="EIM78303.1"/>
    </source>
</evidence>
<sequence length="168" mass="19274">MEDLENAVLRKRFEATEKVVMALIAVPLVPFIIVYLYVSSDVVEVPVPELSLWLRDALLWGSIGLIAVHYVRFHRAIKPAKERVHMPIEEKMERYADASVQRFVTLFISGLLLTAGLFFFQDPMFTLGFAAVIIFMSLGKPTADRIVRLLRLKGEERKMVEQLRKRIG</sequence>